<gene>
    <name evidence="1" type="ORF">MSG28_012938</name>
</gene>
<evidence type="ECO:0000313" key="1">
    <source>
        <dbReference type="EMBL" id="KAI8439073.1"/>
    </source>
</evidence>
<sequence>MTCQCDHQERAGNASACYGCPSAAAISFHQRGASSCRKWLARRWINLRTRLSNERLAPARRRKSRIARHAQRCQRAISSKQPSRQARVRKDVSDIFARSAVADINAVGLAHRGFRLNLKIKATVERYVFEVSTVTIFNKFWHWDMVIIIIITVVHLGINKRAASASPLCGLATVLRKRRHCRRRPRGCVQLLARPSADVVGPCARSARIATTILLANPAVKQQCLHCCVSAWRVAGPCARSARIATTILLANPAVKQQCLHLCFSAWRFGSYNQKELRQLSHRQKGNDWLSTIFSLKKRTKDIRSCAITSTYECQKKSTTGSEKPLLRRIRQETQREAISHTRSTERLDRSLRSLNFKPFFTNMRDPPPAADSLQKALAIA</sequence>
<comment type="caution">
    <text evidence="1">The sequence shown here is derived from an EMBL/GenBank/DDBJ whole genome shotgun (WGS) entry which is preliminary data.</text>
</comment>
<protein>
    <submittedName>
        <fullName evidence="1">Uncharacterized protein</fullName>
    </submittedName>
</protein>
<evidence type="ECO:0000313" key="2">
    <source>
        <dbReference type="Proteomes" id="UP001064048"/>
    </source>
</evidence>
<keyword evidence="2" id="KW-1185">Reference proteome</keyword>
<dbReference type="Proteomes" id="UP001064048">
    <property type="component" value="Chromosome 23"/>
</dbReference>
<name>A0ACC0KS01_CHOFU</name>
<accession>A0ACC0KS01</accession>
<organism evidence="1 2">
    <name type="scientific">Choristoneura fumiferana</name>
    <name type="common">Spruce budworm moth</name>
    <name type="synonym">Archips fumiferana</name>
    <dbReference type="NCBI Taxonomy" id="7141"/>
    <lineage>
        <taxon>Eukaryota</taxon>
        <taxon>Metazoa</taxon>
        <taxon>Ecdysozoa</taxon>
        <taxon>Arthropoda</taxon>
        <taxon>Hexapoda</taxon>
        <taxon>Insecta</taxon>
        <taxon>Pterygota</taxon>
        <taxon>Neoptera</taxon>
        <taxon>Endopterygota</taxon>
        <taxon>Lepidoptera</taxon>
        <taxon>Glossata</taxon>
        <taxon>Ditrysia</taxon>
        <taxon>Tortricoidea</taxon>
        <taxon>Tortricidae</taxon>
        <taxon>Tortricinae</taxon>
        <taxon>Choristoneura</taxon>
    </lineage>
</organism>
<proteinExistence type="predicted"/>
<dbReference type="EMBL" id="CM046123">
    <property type="protein sequence ID" value="KAI8439073.1"/>
    <property type="molecule type" value="Genomic_DNA"/>
</dbReference>
<reference evidence="1 2" key="1">
    <citation type="journal article" date="2022" name="Genome Biol. Evol.">
        <title>The Spruce Budworm Genome: Reconstructing the Evolutionary History of Antifreeze Proteins.</title>
        <authorList>
            <person name="Beliveau C."/>
            <person name="Gagne P."/>
            <person name="Picq S."/>
            <person name="Vernygora O."/>
            <person name="Keeling C.I."/>
            <person name="Pinkney K."/>
            <person name="Doucet D."/>
            <person name="Wen F."/>
            <person name="Johnston J.S."/>
            <person name="Maaroufi H."/>
            <person name="Boyle B."/>
            <person name="Laroche J."/>
            <person name="Dewar K."/>
            <person name="Juretic N."/>
            <person name="Blackburn G."/>
            <person name="Nisole A."/>
            <person name="Brunet B."/>
            <person name="Brandao M."/>
            <person name="Lumley L."/>
            <person name="Duan J."/>
            <person name="Quan G."/>
            <person name="Lucarotti C.J."/>
            <person name="Roe A.D."/>
            <person name="Sperling F.A.H."/>
            <person name="Levesque R.C."/>
            <person name="Cusson M."/>
        </authorList>
    </citation>
    <scope>NUCLEOTIDE SEQUENCE [LARGE SCALE GENOMIC DNA]</scope>
    <source>
        <strain evidence="1">Glfc:IPQL:Cfum</strain>
    </source>
</reference>